<organism evidence="1 2">
    <name type="scientific">Paraburkholderia youngii</name>
    <dbReference type="NCBI Taxonomy" id="2782701"/>
    <lineage>
        <taxon>Bacteria</taxon>
        <taxon>Pseudomonadati</taxon>
        <taxon>Pseudomonadota</taxon>
        <taxon>Betaproteobacteria</taxon>
        <taxon>Burkholderiales</taxon>
        <taxon>Burkholderiaceae</taxon>
        <taxon>Paraburkholderia</taxon>
    </lineage>
</organism>
<gene>
    <name evidence="1" type="ORF">FSB64_36400</name>
</gene>
<proteinExistence type="predicted"/>
<name>A0ABX2NZ21_9BURK</name>
<dbReference type="RefSeq" id="WP_176369534.1">
    <property type="nucleotide sequence ID" value="NZ_JBNDKW010000004.1"/>
</dbReference>
<evidence type="ECO:0000313" key="1">
    <source>
        <dbReference type="EMBL" id="NVI09105.1"/>
    </source>
</evidence>
<accession>A0ABX2NZ21</accession>
<reference evidence="1 2" key="1">
    <citation type="submission" date="2019-08" db="EMBL/GenBank/DDBJ databases">
        <title>Paraburkholderia simonii sp. nov. and P. youngii sp. nov. Brazilian and Mexican Mimosa-associated rhizobia.</title>
        <authorList>
            <person name="Mavima L."/>
            <person name="Beukes C.W."/>
            <person name="Palmer M."/>
            <person name="De Meyer S.E."/>
            <person name="James E.K."/>
            <person name="Maluk M."/>
            <person name="Avontuur J.R."/>
            <person name="Chan W.Y."/>
            <person name="Venter S.N."/>
            <person name="Steenkamp E.T."/>
        </authorList>
    </citation>
    <scope>NUCLEOTIDE SEQUENCE [LARGE SCALE GENOMIC DNA]</scope>
    <source>
        <strain evidence="1 2">JPY454</strain>
    </source>
</reference>
<evidence type="ECO:0000313" key="2">
    <source>
        <dbReference type="Proteomes" id="UP000821598"/>
    </source>
</evidence>
<keyword evidence="2" id="KW-1185">Reference proteome</keyword>
<comment type="caution">
    <text evidence="1">The sequence shown here is derived from an EMBL/GenBank/DDBJ whole genome shotgun (WGS) entry which is preliminary data.</text>
</comment>
<protein>
    <submittedName>
        <fullName evidence="1">Uncharacterized protein</fullName>
    </submittedName>
</protein>
<dbReference type="Proteomes" id="UP000821598">
    <property type="component" value="Unassembled WGS sequence"/>
</dbReference>
<sequence>MKVAFLHPVCNAARIDRGNQGFLMANDAVELGHFADHVLAPAQTLGVHDLQSDHGALAKALSR</sequence>
<dbReference type="EMBL" id="VOMC01000064">
    <property type="protein sequence ID" value="NVI09105.1"/>
    <property type="molecule type" value="Genomic_DNA"/>
</dbReference>